<dbReference type="AlphaFoldDB" id="A0A290WY52"/>
<sequence length="63" mass="6829">MTRHQAAERRQLLRWLLARAATLPLIRYATDNVFADGASLQMATVTGNATQGYVVTLAIAVNG</sequence>
<dbReference type="EMBL" id="CP023422">
    <property type="protein sequence ID" value="ATD61783.1"/>
    <property type="molecule type" value="Genomic_DNA"/>
</dbReference>
<proteinExistence type="predicted"/>
<evidence type="ECO:0000313" key="2">
    <source>
        <dbReference type="Proteomes" id="UP000218437"/>
    </source>
</evidence>
<organism evidence="1 2">
    <name type="scientific">Janthinobacterium svalbardensis</name>
    <dbReference type="NCBI Taxonomy" id="368607"/>
    <lineage>
        <taxon>Bacteria</taxon>
        <taxon>Pseudomonadati</taxon>
        <taxon>Pseudomonadota</taxon>
        <taxon>Betaproteobacteria</taxon>
        <taxon>Burkholderiales</taxon>
        <taxon>Oxalobacteraceae</taxon>
        <taxon>Janthinobacterium</taxon>
    </lineage>
</organism>
<gene>
    <name evidence="1" type="ORF">CNX70_17655</name>
</gene>
<reference evidence="1 2" key="1">
    <citation type="submission" date="2017-09" db="EMBL/GenBank/DDBJ databases">
        <title>Complete genome sequence of Janthinobacterium svalbardensis PAMC 27463.</title>
        <authorList>
            <person name="Cho Y.-J."/>
            <person name="Cho A."/>
            <person name="Kim O.-S."/>
            <person name="Lee J.-I."/>
        </authorList>
    </citation>
    <scope>NUCLEOTIDE SEQUENCE [LARGE SCALE GENOMIC DNA]</scope>
    <source>
        <strain evidence="1 2">PAMC 27463</strain>
    </source>
</reference>
<dbReference type="RefSeq" id="WP_096235784.1">
    <property type="nucleotide sequence ID" value="NZ_CP023422.1"/>
</dbReference>
<name>A0A290WY52_9BURK</name>
<dbReference type="KEGG" id="jsv:CNX70_17655"/>
<accession>A0A290WY52</accession>
<protein>
    <submittedName>
        <fullName evidence="1">Uncharacterized protein</fullName>
    </submittedName>
</protein>
<dbReference type="Proteomes" id="UP000218437">
    <property type="component" value="Chromosome"/>
</dbReference>
<keyword evidence="2" id="KW-1185">Reference proteome</keyword>
<evidence type="ECO:0000313" key="1">
    <source>
        <dbReference type="EMBL" id="ATD61783.1"/>
    </source>
</evidence>